<feature type="region of interest" description="Disordered" evidence="1">
    <location>
        <begin position="61"/>
        <end position="81"/>
    </location>
</feature>
<evidence type="ECO:0000259" key="2">
    <source>
        <dbReference type="Pfam" id="PF11716"/>
    </source>
</evidence>
<dbReference type="AlphaFoldDB" id="A0A368VWY4"/>
<dbReference type="PANTHER" id="PTHR40758:SF1">
    <property type="entry name" value="CONSERVED PROTEIN"/>
    <property type="match status" value="1"/>
</dbReference>
<protein>
    <submittedName>
        <fullName evidence="3">MDMPI-like protein</fullName>
    </submittedName>
</protein>
<dbReference type="Pfam" id="PF11716">
    <property type="entry name" value="MDMPI_N"/>
    <property type="match status" value="1"/>
</dbReference>
<dbReference type="GO" id="GO:0005886">
    <property type="term" value="C:plasma membrane"/>
    <property type="evidence" value="ECO:0007669"/>
    <property type="project" value="TreeGrafter"/>
</dbReference>
<accession>A0A368VWY4</accession>
<feature type="domain" description="Mycothiol-dependent maleylpyruvate isomerase metal-binding" evidence="2">
    <location>
        <begin position="23"/>
        <end position="137"/>
    </location>
</feature>
<comment type="caution">
    <text evidence="3">The sequence shown here is derived from an EMBL/GenBank/DDBJ whole genome shotgun (WGS) entry which is preliminary data.</text>
</comment>
<dbReference type="InterPro" id="IPR024344">
    <property type="entry name" value="MDMPI_metal-binding"/>
</dbReference>
<dbReference type="PANTHER" id="PTHR40758">
    <property type="entry name" value="CONSERVED PROTEIN"/>
    <property type="match status" value="1"/>
</dbReference>
<dbReference type="GO" id="GO:0046872">
    <property type="term" value="F:metal ion binding"/>
    <property type="evidence" value="ECO:0007669"/>
    <property type="project" value="InterPro"/>
</dbReference>
<reference evidence="3 4" key="1">
    <citation type="submission" date="2018-07" db="EMBL/GenBank/DDBJ databases">
        <title>Genomic Encyclopedia of Type Strains, Phase III (KMG-III): the genomes of soil and plant-associated and newly described type strains.</title>
        <authorList>
            <person name="Whitman W."/>
        </authorList>
    </citation>
    <scope>NUCLEOTIDE SEQUENCE [LARGE SCALE GENOMIC DNA]</scope>
    <source>
        <strain evidence="3 4">CECT 8575</strain>
    </source>
</reference>
<dbReference type="OrthoDB" id="3671213at2"/>
<evidence type="ECO:0000313" key="3">
    <source>
        <dbReference type="EMBL" id="RCW44033.1"/>
    </source>
</evidence>
<organism evidence="3 4">
    <name type="scientific">Halopolyspora algeriensis</name>
    <dbReference type="NCBI Taxonomy" id="1500506"/>
    <lineage>
        <taxon>Bacteria</taxon>
        <taxon>Bacillati</taxon>
        <taxon>Actinomycetota</taxon>
        <taxon>Actinomycetes</taxon>
        <taxon>Actinomycetes incertae sedis</taxon>
        <taxon>Halopolyspora</taxon>
    </lineage>
</organism>
<evidence type="ECO:0000313" key="4">
    <source>
        <dbReference type="Proteomes" id="UP000253495"/>
    </source>
</evidence>
<sequence>MSPFPLVDHGRMLDLLGIEGQLLMAATHDAHPDSPVDGVSGRTLAETVRHAGDLCEDTLSWMNGATPTVPRKKPPSPESGKRALVGRFTAGLAELIAEFDARPPGDPCPTWWPEDSSVTFWIRRALHATTMNRVDAQTAAGIPMTPVAPDLACDGIDEILRLWFGYRLRTLGIAASGAWTLEVRAGEHRWMIEADREWMTATRAQPDRHGRKDGVITGEASAVHLWLWGRLPARTVELTGDHDAIAQLWSLLRLATQHSEGRQPAYRTVVGV</sequence>
<dbReference type="Proteomes" id="UP000253495">
    <property type="component" value="Unassembled WGS sequence"/>
</dbReference>
<dbReference type="RefSeq" id="WP_114453031.1">
    <property type="nucleotide sequence ID" value="NZ_VFPI01000002.1"/>
</dbReference>
<gene>
    <name evidence="3" type="ORF">DFQ14_105178</name>
</gene>
<evidence type="ECO:0000256" key="1">
    <source>
        <dbReference type="SAM" id="MobiDB-lite"/>
    </source>
</evidence>
<keyword evidence="4" id="KW-1185">Reference proteome</keyword>
<proteinExistence type="predicted"/>
<name>A0A368VWY4_9ACTN</name>
<dbReference type="EMBL" id="QPJC01000005">
    <property type="protein sequence ID" value="RCW44033.1"/>
    <property type="molecule type" value="Genomic_DNA"/>
</dbReference>